<organism evidence="2">
    <name type="scientific">Glycine max</name>
    <name type="common">Soybean</name>
    <name type="synonym">Glycine hispida</name>
    <dbReference type="NCBI Taxonomy" id="3847"/>
    <lineage>
        <taxon>Eukaryota</taxon>
        <taxon>Viridiplantae</taxon>
        <taxon>Streptophyta</taxon>
        <taxon>Embryophyta</taxon>
        <taxon>Tracheophyta</taxon>
        <taxon>Spermatophyta</taxon>
        <taxon>Magnoliopsida</taxon>
        <taxon>eudicotyledons</taxon>
        <taxon>Gunneridae</taxon>
        <taxon>Pentapetalae</taxon>
        <taxon>rosids</taxon>
        <taxon>fabids</taxon>
        <taxon>Fabales</taxon>
        <taxon>Fabaceae</taxon>
        <taxon>Papilionoideae</taxon>
        <taxon>50 kb inversion clade</taxon>
        <taxon>NPAAA clade</taxon>
        <taxon>indigoferoid/millettioid clade</taxon>
        <taxon>Phaseoleae</taxon>
        <taxon>Glycine</taxon>
        <taxon>Glycine subgen. Soja</taxon>
    </lineage>
</organism>
<feature type="region of interest" description="Disordered" evidence="1">
    <location>
        <begin position="1"/>
        <end position="21"/>
    </location>
</feature>
<proteinExistence type="predicted"/>
<dbReference type="PaxDb" id="3847-GLYMA07G15744.1"/>
<evidence type="ECO:0000313" key="4">
    <source>
        <dbReference type="Proteomes" id="UP000008827"/>
    </source>
</evidence>
<dbReference type="EnsemblPlants" id="KRH49090">
    <property type="protein sequence ID" value="KRH49090"/>
    <property type="gene ID" value="GLYMA_07G131500"/>
</dbReference>
<evidence type="ECO:0000256" key="1">
    <source>
        <dbReference type="SAM" id="MobiDB-lite"/>
    </source>
</evidence>
<evidence type="ECO:0000313" key="2">
    <source>
        <dbReference type="EMBL" id="KRH49090.1"/>
    </source>
</evidence>
<reference evidence="3" key="2">
    <citation type="submission" date="2018-02" db="UniProtKB">
        <authorList>
            <consortium name="EnsemblPlants"/>
        </authorList>
    </citation>
    <scope>IDENTIFICATION</scope>
    <source>
        <strain evidence="3">Williams 82</strain>
    </source>
</reference>
<gene>
    <name evidence="2" type="ORF">GLYMA_07G131500</name>
</gene>
<dbReference type="Proteomes" id="UP000008827">
    <property type="component" value="Chromosome 7"/>
</dbReference>
<evidence type="ECO:0000313" key="3">
    <source>
        <dbReference type="EnsemblPlants" id="KRH49090"/>
    </source>
</evidence>
<dbReference type="EMBL" id="CM000840">
    <property type="protein sequence ID" value="KRH49090.1"/>
    <property type="molecule type" value="Genomic_DNA"/>
</dbReference>
<sequence length="170" mass="18509">MDVTWHSPNSPKTNDKSYETLNRGEGGFGACQKVPLEIKLKIKEASEKNKVVNDVAVGLEKGDDDEVEALEEIYYVRVGKRFASTDSNLAPAAKRNNVKDHMDLHMLKSSEASNKLTMAKRKQTYANATVEPAAAGLFPALILLVSSNASTSSSSFSTPNAALFTTFFFS</sequence>
<dbReference type="AlphaFoldDB" id="K7L1G0"/>
<keyword evidence="4" id="KW-1185">Reference proteome</keyword>
<protein>
    <submittedName>
        <fullName evidence="2 3">Uncharacterized protein</fullName>
    </submittedName>
</protein>
<reference evidence="2" key="3">
    <citation type="submission" date="2018-07" db="EMBL/GenBank/DDBJ databases">
        <title>WGS assembly of Glycine max.</title>
        <authorList>
            <person name="Schmutz J."/>
            <person name="Cannon S."/>
            <person name="Schlueter J."/>
            <person name="Ma J."/>
            <person name="Mitros T."/>
            <person name="Nelson W."/>
            <person name="Hyten D."/>
            <person name="Song Q."/>
            <person name="Thelen J."/>
            <person name="Cheng J."/>
            <person name="Xu D."/>
            <person name="Hellsten U."/>
            <person name="May G."/>
            <person name="Yu Y."/>
            <person name="Sakurai T."/>
            <person name="Umezawa T."/>
            <person name="Bhattacharyya M."/>
            <person name="Sandhu D."/>
            <person name="Valliyodan B."/>
            <person name="Lindquist E."/>
            <person name="Peto M."/>
            <person name="Grant D."/>
            <person name="Shu S."/>
            <person name="Goodstein D."/>
            <person name="Barry K."/>
            <person name="Futrell-Griggs M."/>
            <person name="Abernathy B."/>
            <person name="Du J."/>
            <person name="Tian Z."/>
            <person name="Zhu L."/>
            <person name="Gill N."/>
            <person name="Joshi T."/>
            <person name="Libault M."/>
            <person name="Sethuraman A."/>
            <person name="Zhang X."/>
            <person name="Shinozaki K."/>
            <person name="Nguyen H."/>
            <person name="Wing R."/>
            <person name="Cregan P."/>
            <person name="Specht J."/>
            <person name="Grimwood J."/>
            <person name="Rokhsar D."/>
            <person name="Stacey G."/>
            <person name="Shoemaker R."/>
            <person name="Jackson S."/>
        </authorList>
    </citation>
    <scope>NUCLEOTIDE SEQUENCE</scope>
    <source>
        <tissue evidence="2">Callus</tissue>
    </source>
</reference>
<dbReference type="HOGENOM" id="CLU_1573442_0_0_1"/>
<accession>K7L1G0</accession>
<name>K7L1G0_SOYBN</name>
<reference evidence="2 3" key="1">
    <citation type="journal article" date="2010" name="Nature">
        <title>Genome sequence of the palaeopolyploid soybean.</title>
        <authorList>
            <person name="Schmutz J."/>
            <person name="Cannon S.B."/>
            <person name="Schlueter J."/>
            <person name="Ma J."/>
            <person name="Mitros T."/>
            <person name="Nelson W."/>
            <person name="Hyten D.L."/>
            <person name="Song Q."/>
            <person name="Thelen J.J."/>
            <person name="Cheng J."/>
            <person name="Xu D."/>
            <person name="Hellsten U."/>
            <person name="May G.D."/>
            <person name="Yu Y."/>
            <person name="Sakurai T."/>
            <person name="Umezawa T."/>
            <person name="Bhattacharyya M.K."/>
            <person name="Sandhu D."/>
            <person name="Valliyodan B."/>
            <person name="Lindquist E."/>
            <person name="Peto M."/>
            <person name="Grant D."/>
            <person name="Shu S."/>
            <person name="Goodstein D."/>
            <person name="Barry K."/>
            <person name="Futrell-Griggs M."/>
            <person name="Abernathy B."/>
            <person name="Du J."/>
            <person name="Tian Z."/>
            <person name="Zhu L."/>
            <person name="Gill N."/>
            <person name="Joshi T."/>
            <person name="Libault M."/>
            <person name="Sethuraman A."/>
            <person name="Zhang X.-C."/>
            <person name="Shinozaki K."/>
            <person name="Nguyen H.T."/>
            <person name="Wing R.A."/>
            <person name="Cregan P."/>
            <person name="Specht J."/>
            <person name="Grimwood J."/>
            <person name="Rokhsar D."/>
            <person name="Stacey G."/>
            <person name="Shoemaker R.C."/>
            <person name="Jackson S.A."/>
        </authorList>
    </citation>
    <scope>NUCLEOTIDE SEQUENCE [LARGE SCALE GENOMIC DNA]</scope>
    <source>
        <strain evidence="3">cv. Williams 82</strain>
        <tissue evidence="2">Callus</tissue>
    </source>
</reference>
<feature type="compositionally biased region" description="Polar residues" evidence="1">
    <location>
        <begin position="1"/>
        <end position="12"/>
    </location>
</feature>
<dbReference type="InParanoid" id="K7L1G0"/>
<dbReference type="Gramene" id="KRH49090">
    <property type="protein sequence ID" value="KRH49090"/>
    <property type="gene ID" value="GLYMA_07G131500"/>
</dbReference>